<dbReference type="EMBL" id="MU826359">
    <property type="protein sequence ID" value="KAJ7379157.1"/>
    <property type="molecule type" value="Genomic_DNA"/>
</dbReference>
<evidence type="ECO:0000313" key="3">
    <source>
        <dbReference type="Proteomes" id="UP001163046"/>
    </source>
</evidence>
<keyword evidence="3" id="KW-1185">Reference proteome</keyword>
<evidence type="ECO:0000256" key="1">
    <source>
        <dbReference type="SAM" id="MobiDB-lite"/>
    </source>
</evidence>
<accession>A0A9W9ZCI4</accession>
<dbReference type="Proteomes" id="UP001163046">
    <property type="component" value="Unassembled WGS sequence"/>
</dbReference>
<reference evidence="2" key="1">
    <citation type="submission" date="2023-01" db="EMBL/GenBank/DDBJ databases">
        <title>Genome assembly of the deep-sea coral Lophelia pertusa.</title>
        <authorList>
            <person name="Herrera S."/>
            <person name="Cordes E."/>
        </authorList>
    </citation>
    <scope>NUCLEOTIDE SEQUENCE</scope>
    <source>
        <strain evidence="2">USNM1676648</strain>
        <tissue evidence="2">Polyp</tissue>
    </source>
</reference>
<feature type="compositionally biased region" description="Polar residues" evidence="1">
    <location>
        <begin position="61"/>
        <end position="73"/>
    </location>
</feature>
<dbReference type="AlphaFoldDB" id="A0A9W9ZCI4"/>
<feature type="region of interest" description="Disordered" evidence="1">
    <location>
        <begin position="51"/>
        <end position="76"/>
    </location>
</feature>
<sequence length="164" mass="18529">MPNTGQLIARVGNARTAERILNPSGCQPTFVVEPAVRGEHSLQLRIPGIFPTISRKRPRRNQSSTHAPSTPSSLPRVGEIRRRNQIFHWFSAWPSRGRGKLTRWHLSAPSANTRVGITFREAPITRSEKQGYHLRIWWRGGQITPGKVGDSSETIVEYVLGLRY</sequence>
<evidence type="ECO:0000313" key="2">
    <source>
        <dbReference type="EMBL" id="KAJ7379157.1"/>
    </source>
</evidence>
<name>A0A9W9ZCI4_9CNID</name>
<proteinExistence type="predicted"/>
<organism evidence="2 3">
    <name type="scientific">Desmophyllum pertusum</name>
    <dbReference type="NCBI Taxonomy" id="174260"/>
    <lineage>
        <taxon>Eukaryota</taxon>
        <taxon>Metazoa</taxon>
        <taxon>Cnidaria</taxon>
        <taxon>Anthozoa</taxon>
        <taxon>Hexacorallia</taxon>
        <taxon>Scleractinia</taxon>
        <taxon>Caryophylliina</taxon>
        <taxon>Caryophylliidae</taxon>
        <taxon>Desmophyllum</taxon>
    </lineage>
</organism>
<protein>
    <submittedName>
        <fullName evidence="2">Uncharacterized protein</fullName>
    </submittedName>
</protein>
<gene>
    <name evidence="2" type="ORF">OS493_017655</name>
</gene>
<comment type="caution">
    <text evidence="2">The sequence shown here is derived from an EMBL/GenBank/DDBJ whole genome shotgun (WGS) entry which is preliminary data.</text>
</comment>